<reference evidence="1" key="1">
    <citation type="journal article" date="2020" name="Nature">
        <title>Isolation of an archaeon at the prokaryote-eukaryote interface.</title>
        <authorList>
            <person name="Imachi H."/>
            <person name="Nobu M.K."/>
            <person name="Nakahara N."/>
            <person name="Morono Y."/>
            <person name="Ogawara M."/>
            <person name="Takaki Y."/>
            <person name="Takano Y."/>
            <person name="Uematsu K."/>
            <person name="Ikuta T."/>
            <person name="Ito M."/>
            <person name="Matsui Y."/>
            <person name="Miyazaki M."/>
            <person name="Murata K."/>
            <person name="Saito Y."/>
            <person name="Sakai S."/>
            <person name="Song C."/>
            <person name="Tasumi E."/>
            <person name="Yamanaka Y."/>
            <person name="Yamaguchi T."/>
            <person name="Kamagata Y."/>
            <person name="Tamaki H."/>
            <person name="Takai K."/>
        </authorList>
    </citation>
    <scope>NUCLEOTIDE SEQUENCE [LARGE SCALE GENOMIC DNA]</scope>
    <source>
        <strain evidence="1">MK-D1</strain>
    </source>
</reference>
<sequence length="83" mass="9903">MCAEKDPFICHRFFFISWSLSQLGFRVIYIISKKNTLRNPTLEIPLKEKYTRKSLLDLHSSSCDKTTWYESHAIKIYNKKNTK</sequence>
<evidence type="ECO:0000313" key="1">
    <source>
        <dbReference type="EMBL" id="QEE15187.1"/>
    </source>
</evidence>
<dbReference type="EMBL" id="CP042905">
    <property type="protein sequence ID" value="QEE15187.1"/>
    <property type="molecule type" value="Genomic_DNA"/>
</dbReference>
<protein>
    <submittedName>
        <fullName evidence="1">Uncharacterized protein</fullName>
    </submittedName>
</protein>
<organism evidence="1">
    <name type="scientific">Promethearchaeum syntrophicum</name>
    <dbReference type="NCBI Taxonomy" id="2594042"/>
    <lineage>
        <taxon>Archaea</taxon>
        <taxon>Promethearchaeati</taxon>
        <taxon>Promethearchaeota</taxon>
        <taxon>Promethearchaeia</taxon>
        <taxon>Promethearchaeales</taxon>
        <taxon>Promethearchaeaceae</taxon>
        <taxon>Promethearchaeum</taxon>
    </lineage>
</organism>
<accession>A0A5B9D8H4</accession>
<proteinExistence type="predicted"/>
<gene>
    <name evidence="1" type="ORF">DSAG12_01011</name>
</gene>
<name>A0A5B9D8H4_9ARCH</name>
<dbReference type="AlphaFoldDB" id="A0A5B9D8H4"/>